<keyword evidence="6" id="KW-0539">Nucleus</keyword>
<dbReference type="OrthoDB" id="9411774at2759"/>
<evidence type="ECO:0000313" key="10">
    <source>
        <dbReference type="EMBL" id="CAF9938304.1"/>
    </source>
</evidence>
<evidence type="ECO:0000256" key="3">
    <source>
        <dbReference type="ARBA" id="ARBA00022737"/>
    </source>
</evidence>
<evidence type="ECO:0000256" key="1">
    <source>
        <dbReference type="ARBA" id="ARBA00004123"/>
    </source>
</evidence>
<name>A0A8H3J0E3_9LECA</name>
<protein>
    <recommendedName>
        <fullName evidence="9">C2H2-type domain-containing protein</fullName>
    </recommendedName>
</protein>
<proteinExistence type="predicted"/>
<evidence type="ECO:0000256" key="7">
    <source>
        <dbReference type="PROSITE-ProRule" id="PRU00042"/>
    </source>
</evidence>
<dbReference type="PROSITE" id="PS50157">
    <property type="entry name" value="ZINC_FINGER_C2H2_2"/>
    <property type="match status" value="1"/>
</dbReference>
<dbReference type="GO" id="GO:0000785">
    <property type="term" value="C:chromatin"/>
    <property type="evidence" value="ECO:0007669"/>
    <property type="project" value="TreeGrafter"/>
</dbReference>
<feature type="compositionally biased region" description="Low complexity" evidence="8">
    <location>
        <begin position="1"/>
        <end position="19"/>
    </location>
</feature>
<dbReference type="FunFam" id="3.30.160.60:FF:000190">
    <property type="entry name" value="C2H2 finger domain protein"/>
    <property type="match status" value="1"/>
</dbReference>
<sequence length="810" mass="90292">MAGAATVAPAAGAVASTPSRKPPTVPEKKYKYTKERPFKCLKCRSTFVRRDLLLRHDRTVHAKDGGVPLVSEVKRRPGTKPAPAGPSKPSIELDTATLEQIEASSDGMVDLETAAMLMTDLHHKATAAMAQQDDEMTDNPTPYSPDHTTMFDGPAVPYLSSALPMPQMSWDNFMSQPVTEPKAHSISSSLSGSQGSQVSQLSFNSSSTVQPHPNQLPPLMERYPSGGDALAPSLQSITNSMPISGPATPNALSPYPYLTGPVSPVDYRRSPGPSQPLTSPKAPQIKTQEEYDDIQNQLKEYDSEGATSGNFQTLSLDEINACLTAYFNLFHHHLPFLHPESFKPHQVHSTLLLSVVSIGALYTFTQDKAYMAHIGSKLLVSNILTNHESFDSRKCPLWLMQSTLLNIIFASWSGDAKGLEWACSIKSLLTNMVAGNRYELRLRSEAREGAQPNHEEWVEDEGCRRTYYAVYIFLGMLTMTYNHTPAISFNEFDTFDLPSSESLWNLEVSSEDAWRESLNSSTIITVRAAHDNLFQGEAVQYSAFATRVMINALFLEVWYHKRSFEALQDVVTEYKLRLALETWENSLEMCEPETIVVQLHAPHDGHPLIFNSMAVFRNTRARLEVDLKSVQEALRYHDSYEVAAAMIVARDKIRRSQEMTKIVKVCFDCLEIVGVQGIKWVGKTHATNWSVEHPLCALDLILILSLWLNRLEIDEEPATEEELNIYNLVRNIFDDEYPNEKLSSALARLWGNLLDEHVVWGINKLIGESFKLHAQALSGYEDSLAPHTVANASTPTMSSLGVEPELETAY</sequence>
<evidence type="ECO:0000313" key="11">
    <source>
        <dbReference type="Proteomes" id="UP000664521"/>
    </source>
</evidence>
<feature type="domain" description="C2H2-type" evidence="9">
    <location>
        <begin position="38"/>
        <end position="66"/>
    </location>
</feature>
<organism evidence="10 11">
    <name type="scientific">Heterodermia speciosa</name>
    <dbReference type="NCBI Taxonomy" id="116794"/>
    <lineage>
        <taxon>Eukaryota</taxon>
        <taxon>Fungi</taxon>
        <taxon>Dikarya</taxon>
        <taxon>Ascomycota</taxon>
        <taxon>Pezizomycotina</taxon>
        <taxon>Lecanoromycetes</taxon>
        <taxon>OSLEUM clade</taxon>
        <taxon>Lecanoromycetidae</taxon>
        <taxon>Caliciales</taxon>
        <taxon>Physciaceae</taxon>
        <taxon>Heterodermia</taxon>
    </lineage>
</organism>
<keyword evidence="11" id="KW-1185">Reference proteome</keyword>
<dbReference type="InterPro" id="IPR007219">
    <property type="entry name" value="XnlR_reg_dom"/>
</dbReference>
<dbReference type="GO" id="GO:0000981">
    <property type="term" value="F:DNA-binding transcription factor activity, RNA polymerase II-specific"/>
    <property type="evidence" value="ECO:0007669"/>
    <property type="project" value="InterPro"/>
</dbReference>
<evidence type="ECO:0000256" key="5">
    <source>
        <dbReference type="ARBA" id="ARBA00022833"/>
    </source>
</evidence>
<feature type="compositionally biased region" description="Low complexity" evidence="8">
    <location>
        <begin position="185"/>
        <end position="210"/>
    </location>
</feature>
<dbReference type="GO" id="GO:0006351">
    <property type="term" value="P:DNA-templated transcription"/>
    <property type="evidence" value="ECO:0007669"/>
    <property type="project" value="InterPro"/>
</dbReference>
<dbReference type="EMBL" id="CAJPDS010000111">
    <property type="protein sequence ID" value="CAF9938304.1"/>
    <property type="molecule type" value="Genomic_DNA"/>
</dbReference>
<dbReference type="SUPFAM" id="SSF57667">
    <property type="entry name" value="beta-beta-alpha zinc fingers"/>
    <property type="match status" value="1"/>
</dbReference>
<reference evidence="10" key="1">
    <citation type="submission" date="2021-03" db="EMBL/GenBank/DDBJ databases">
        <authorList>
            <person name="Tagirdzhanova G."/>
        </authorList>
    </citation>
    <scope>NUCLEOTIDE SEQUENCE</scope>
</reference>
<accession>A0A8H3J0E3</accession>
<evidence type="ECO:0000256" key="6">
    <source>
        <dbReference type="ARBA" id="ARBA00023242"/>
    </source>
</evidence>
<dbReference type="PANTHER" id="PTHR40626">
    <property type="entry name" value="MIP31509P"/>
    <property type="match status" value="1"/>
</dbReference>
<dbReference type="PANTHER" id="PTHR40626:SF8">
    <property type="entry name" value="C2H2 FINGER DOMAIN TRANSCRIPTION FACTOR (EUROFUNG)-RELATED"/>
    <property type="match status" value="1"/>
</dbReference>
<comment type="caution">
    <text evidence="10">The sequence shown here is derived from an EMBL/GenBank/DDBJ whole genome shotgun (WGS) entry which is preliminary data.</text>
</comment>
<feature type="region of interest" description="Disordered" evidence="8">
    <location>
        <begin position="181"/>
        <end position="219"/>
    </location>
</feature>
<comment type="subcellular location">
    <subcellularLocation>
        <location evidence="1">Nucleus</location>
    </subcellularLocation>
</comment>
<evidence type="ECO:0000256" key="2">
    <source>
        <dbReference type="ARBA" id="ARBA00022723"/>
    </source>
</evidence>
<feature type="region of interest" description="Disordered" evidence="8">
    <location>
        <begin position="1"/>
        <end position="30"/>
    </location>
</feature>
<keyword evidence="5" id="KW-0862">Zinc</keyword>
<keyword evidence="4 7" id="KW-0863">Zinc-finger</keyword>
<dbReference type="CDD" id="cd12148">
    <property type="entry name" value="fungal_TF_MHR"/>
    <property type="match status" value="1"/>
</dbReference>
<keyword evidence="2" id="KW-0479">Metal-binding</keyword>
<evidence type="ECO:0000256" key="8">
    <source>
        <dbReference type="SAM" id="MobiDB-lite"/>
    </source>
</evidence>
<dbReference type="GO" id="GO:0008270">
    <property type="term" value="F:zinc ion binding"/>
    <property type="evidence" value="ECO:0007669"/>
    <property type="project" value="UniProtKB-KW"/>
</dbReference>
<dbReference type="GO" id="GO:0005634">
    <property type="term" value="C:nucleus"/>
    <property type="evidence" value="ECO:0007669"/>
    <property type="project" value="UniProtKB-SubCell"/>
</dbReference>
<dbReference type="GO" id="GO:0000978">
    <property type="term" value="F:RNA polymerase II cis-regulatory region sequence-specific DNA binding"/>
    <property type="evidence" value="ECO:0007669"/>
    <property type="project" value="InterPro"/>
</dbReference>
<dbReference type="InterPro" id="IPR036236">
    <property type="entry name" value="Znf_C2H2_sf"/>
</dbReference>
<dbReference type="Proteomes" id="UP000664521">
    <property type="component" value="Unassembled WGS sequence"/>
</dbReference>
<dbReference type="PROSITE" id="PS00028">
    <property type="entry name" value="ZINC_FINGER_C2H2_1"/>
    <property type="match status" value="1"/>
</dbReference>
<keyword evidence="3" id="KW-0677">Repeat</keyword>
<dbReference type="InterPro" id="IPR051059">
    <property type="entry name" value="VerF-like"/>
</dbReference>
<dbReference type="Pfam" id="PF04082">
    <property type="entry name" value="Fungal_trans"/>
    <property type="match status" value="1"/>
</dbReference>
<dbReference type="InterPro" id="IPR013087">
    <property type="entry name" value="Znf_C2H2_type"/>
</dbReference>
<evidence type="ECO:0000256" key="4">
    <source>
        <dbReference type="ARBA" id="ARBA00022771"/>
    </source>
</evidence>
<evidence type="ECO:0000259" key="9">
    <source>
        <dbReference type="PROSITE" id="PS50157"/>
    </source>
</evidence>
<gene>
    <name evidence="10" type="ORF">HETSPECPRED_001026</name>
</gene>
<dbReference type="Gene3D" id="3.30.160.60">
    <property type="entry name" value="Classic Zinc Finger"/>
    <property type="match status" value="1"/>
</dbReference>
<dbReference type="AlphaFoldDB" id="A0A8H3J0E3"/>